<dbReference type="AlphaFoldDB" id="A0A1H4MYS1"/>
<protein>
    <submittedName>
        <fullName evidence="4">Amino acid ABC transporter substrate-binding protein, PAAT family</fullName>
    </submittedName>
</protein>
<organism evidence="4 5">
    <name type="scientific">Nitratireductor aquibiodomus</name>
    <dbReference type="NCBI Taxonomy" id="204799"/>
    <lineage>
        <taxon>Bacteria</taxon>
        <taxon>Pseudomonadati</taxon>
        <taxon>Pseudomonadota</taxon>
        <taxon>Alphaproteobacteria</taxon>
        <taxon>Hyphomicrobiales</taxon>
        <taxon>Phyllobacteriaceae</taxon>
        <taxon>Nitratireductor</taxon>
    </lineage>
</organism>
<dbReference type="PANTHER" id="PTHR35936:SF35">
    <property type="entry name" value="L-CYSTINE-BINDING PROTEIN TCYJ"/>
    <property type="match status" value="1"/>
</dbReference>
<dbReference type="Gene3D" id="3.40.190.10">
    <property type="entry name" value="Periplasmic binding protein-like II"/>
    <property type="match status" value="2"/>
</dbReference>
<evidence type="ECO:0000259" key="3">
    <source>
        <dbReference type="SMART" id="SM00062"/>
    </source>
</evidence>
<keyword evidence="5" id="KW-1185">Reference proteome</keyword>
<dbReference type="Pfam" id="PF00497">
    <property type="entry name" value="SBP_bac_3"/>
    <property type="match status" value="1"/>
</dbReference>
<sequence length="278" mass="30408">MKTLRKLGVGAGTAIALFGLTGTAMAGETLDRVMEKKSMVVATNASWPPQSFLDDSGNLTGFDIDVSGEIAKRLGVEISYETPDWAIMTGGHWKGRYDIGVASVTPTKARSKVIDFVSIYYYSPYVYVVHADSDIQTVEQLNGGKIGVETATTSEDFINRRLEIDAPGMPPIEYKVEPGEIRTYASSMLPFDDLRLGAGVRLDAVIAPVQTAENAIKNGYKVRIIENEYAFREPLVVIADKGDDEWVAKVSGVLEEMKSDGTLSALTEKWYGKDFSDK</sequence>
<dbReference type="PANTHER" id="PTHR35936">
    <property type="entry name" value="MEMBRANE-BOUND LYTIC MUREIN TRANSGLYCOSYLASE F"/>
    <property type="match status" value="1"/>
</dbReference>
<proteinExistence type="predicted"/>
<accession>A0A1H4MYS1</accession>
<dbReference type="EMBL" id="FNSL01000001">
    <property type="protein sequence ID" value="SEB88186.1"/>
    <property type="molecule type" value="Genomic_DNA"/>
</dbReference>
<evidence type="ECO:0000313" key="4">
    <source>
        <dbReference type="EMBL" id="SEB88186.1"/>
    </source>
</evidence>
<dbReference type="RefSeq" id="WP_090329650.1">
    <property type="nucleotide sequence ID" value="NZ_FNSL01000001.1"/>
</dbReference>
<dbReference type="SMART" id="SM00062">
    <property type="entry name" value="PBPb"/>
    <property type="match status" value="1"/>
</dbReference>
<evidence type="ECO:0000313" key="5">
    <source>
        <dbReference type="Proteomes" id="UP000199064"/>
    </source>
</evidence>
<dbReference type="Proteomes" id="UP000199064">
    <property type="component" value="Unassembled WGS sequence"/>
</dbReference>
<evidence type="ECO:0000256" key="2">
    <source>
        <dbReference type="SAM" id="SignalP"/>
    </source>
</evidence>
<feature type="domain" description="Solute-binding protein family 3/N-terminal" evidence="3">
    <location>
        <begin position="38"/>
        <end position="274"/>
    </location>
</feature>
<evidence type="ECO:0000256" key="1">
    <source>
        <dbReference type="ARBA" id="ARBA00022729"/>
    </source>
</evidence>
<keyword evidence="1 2" id="KW-0732">Signal</keyword>
<dbReference type="SUPFAM" id="SSF53850">
    <property type="entry name" value="Periplasmic binding protein-like II"/>
    <property type="match status" value="1"/>
</dbReference>
<dbReference type="InterPro" id="IPR001638">
    <property type="entry name" value="Solute-binding_3/MltF_N"/>
</dbReference>
<reference evidence="5" key="1">
    <citation type="submission" date="2016-10" db="EMBL/GenBank/DDBJ databases">
        <authorList>
            <person name="Varghese N."/>
            <person name="Submissions S."/>
        </authorList>
    </citation>
    <scope>NUCLEOTIDE SEQUENCE [LARGE SCALE GENOMIC DNA]</scope>
    <source>
        <strain evidence="5">ES.061</strain>
    </source>
</reference>
<feature type="signal peptide" evidence="2">
    <location>
        <begin position="1"/>
        <end position="26"/>
    </location>
</feature>
<feature type="chain" id="PRO_5011604563" evidence="2">
    <location>
        <begin position="27"/>
        <end position="278"/>
    </location>
</feature>
<gene>
    <name evidence="4" type="ORF">SAMN05216452_3536</name>
</gene>
<name>A0A1H4MYS1_9HYPH</name>